<name>A0A5C5Z270_9BACT</name>
<evidence type="ECO:0000313" key="1">
    <source>
        <dbReference type="EMBL" id="TWT81414.1"/>
    </source>
</evidence>
<proteinExistence type="predicted"/>
<organism evidence="1 2">
    <name type="scientific">Novipirellula herctigrandis</name>
    <dbReference type="NCBI Taxonomy" id="2527986"/>
    <lineage>
        <taxon>Bacteria</taxon>
        <taxon>Pseudomonadati</taxon>
        <taxon>Planctomycetota</taxon>
        <taxon>Planctomycetia</taxon>
        <taxon>Pirellulales</taxon>
        <taxon>Pirellulaceae</taxon>
        <taxon>Novipirellula</taxon>
    </lineage>
</organism>
<evidence type="ECO:0000313" key="2">
    <source>
        <dbReference type="Proteomes" id="UP000315010"/>
    </source>
</evidence>
<dbReference type="EMBL" id="SJPJ01000001">
    <property type="protein sequence ID" value="TWT81414.1"/>
    <property type="molecule type" value="Genomic_DNA"/>
</dbReference>
<gene>
    <name evidence="1" type="ORF">CA13_28670</name>
</gene>
<sequence length="56" mass="5990">MEALIRQNSDGQQTFAETISEPSSSMLGFLLFAPQSTLAFAGVVTQFSRVLPGKLA</sequence>
<comment type="caution">
    <text evidence="1">The sequence shown here is derived from an EMBL/GenBank/DDBJ whole genome shotgun (WGS) entry which is preliminary data.</text>
</comment>
<dbReference type="Proteomes" id="UP000315010">
    <property type="component" value="Unassembled WGS sequence"/>
</dbReference>
<protein>
    <submittedName>
        <fullName evidence="1">Uncharacterized protein</fullName>
    </submittedName>
</protein>
<reference evidence="1 2" key="1">
    <citation type="submission" date="2019-02" db="EMBL/GenBank/DDBJ databases">
        <title>Deep-cultivation of Planctomycetes and their phenomic and genomic characterization uncovers novel biology.</title>
        <authorList>
            <person name="Wiegand S."/>
            <person name="Jogler M."/>
            <person name="Boedeker C."/>
            <person name="Pinto D."/>
            <person name="Vollmers J."/>
            <person name="Rivas-Marin E."/>
            <person name="Kohn T."/>
            <person name="Peeters S.H."/>
            <person name="Heuer A."/>
            <person name="Rast P."/>
            <person name="Oberbeckmann S."/>
            <person name="Bunk B."/>
            <person name="Jeske O."/>
            <person name="Meyerdierks A."/>
            <person name="Storesund J.E."/>
            <person name="Kallscheuer N."/>
            <person name="Luecker S."/>
            <person name="Lage O.M."/>
            <person name="Pohl T."/>
            <person name="Merkel B.J."/>
            <person name="Hornburger P."/>
            <person name="Mueller R.-W."/>
            <person name="Bruemmer F."/>
            <person name="Labrenz M."/>
            <person name="Spormann A.M."/>
            <person name="Op Den Camp H."/>
            <person name="Overmann J."/>
            <person name="Amann R."/>
            <person name="Jetten M.S.M."/>
            <person name="Mascher T."/>
            <person name="Medema M.H."/>
            <person name="Devos D.P."/>
            <person name="Kaster A.-K."/>
            <person name="Ovreas L."/>
            <person name="Rohde M."/>
            <person name="Galperin M.Y."/>
            <person name="Jogler C."/>
        </authorList>
    </citation>
    <scope>NUCLEOTIDE SEQUENCE [LARGE SCALE GENOMIC DNA]</scope>
    <source>
        <strain evidence="1 2">CA13</strain>
    </source>
</reference>
<keyword evidence="2" id="KW-1185">Reference proteome</keyword>
<dbReference type="AlphaFoldDB" id="A0A5C5Z270"/>
<accession>A0A5C5Z270</accession>